<evidence type="ECO:0000256" key="5">
    <source>
        <dbReference type="ARBA" id="ARBA00023014"/>
    </source>
</evidence>
<dbReference type="KEGG" id="aym:YM304_40100"/>
<dbReference type="AlphaFoldDB" id="A0A6C7E9J3"/>
<dbReference type="GO" id="GO:0004497">
    <property type="term" value="F:monooxygenase activity"/>
    <property type="evidence" value="ECO:0007669"/>
    <property type="project" value="UniProtKB-ARBA"/>
</dbReference>
<keyword evidence="3" id="KW-0560">Oxidoreductase</keyword>
<dbReference type="SUPFAM" id="SSF50022">
    <property type="entry name" value="ISP domain"/>
    <property type="match status" value="1"/>
</dbReference>
<dbReference type="InterPro" id="IPR050584">
    <property type="entry name" value="Cholesterol_7-desaturase"/>
</dbReference>
<keyword evidence="2" id="KW-0479">Metal-binding</keyword>
<dbReference type="Pfam" id="PF00355">
    <property type="entry name" value="Rieske"/>
    <property type="match status" value="1"/>
</dbReference>
<feature type="region of interest" description="Disordered" evidence="6">
    <location>
        <begin position="309"/>
        <end position="343"/>
    </location>
</feature>
<evidence type="ECO:0000256" key="2">
    <source>
        <dbReference type="ARBA" id="ARBA00022723"/>
    </source>
</evidence>
<keyword evidence="5" id="KW-0411">Iron-sulfur</keyword>
<evidence type="ECO:0000256" key="4">
    <source>
        <dbReference type="ARBA" id="ARBA00023004"/>
    </source>
</evidence>
<accession>A0A6C7E9J3</accession>
<evidence type="ECO:0000256" key="6">
    <source>
        <dbReference type="SAM" id="MobiDB-lite"/>
    </source>
</evidence>
<dbReference type="Gene3D" id="2.102.10.10">
    <property type="entry name" value="Rieske [2Fe-2S] iron-sulphur domain"/>
    <property type="match status" value="1"/>
</dbReference>
<dbReference type="PANTHER" id="PTHR21266">
    <property type="entry name" value="IRON-SULFUR DOMAIN CONTAINING PROTEIN"/>
    <property type="match status" value="1"/>
</dbReference>
<dbReference type="Gene3D" id="3.90.380.10">
    <property type="entry name" value="Naphthalene 1,2-dioxygenase Alpha Subunit, Chain A, domain 1"/>
    <property type="match status" value="1"/>
</dbReference>
<dbReference type="EMBL" id="AP012057">
    <property type="protein sequence ID" value="BAN04324.1"/>
    <property type="molecule type" value="Genomic_DNA"/>
</dbReference>
<name>A0A6C7E9J3_ILUCY</name>
<dbReference type="InterPro" id="IPR017941">
    <property type="entry name" value="Rieske_2Fe-2S"/>
</dbReference>
<evidence type="ECO:0000313" key="9">
    <source>
        <dbReference type="Proteomes" id="UP000011863"/>
    </source>
</evidence>
<dbReference type="Proteomes" id="UP000011863">
    <property type="component" value="Chromosome"/>
</dbReference>
<dbReference type="GO" id="GO:0051537">
    <property type="term" value="F:2 iron, 2 sulfur cluster binding"/>
    <property type="evidence" value="ECO:0007669"/>
    <property type="project" value="UniProtKB-KW"/>
</dbReference>
<dbReference type="GO" id="GO:0046872">
    <property type="term" value="F:metal ion binding"/>
    <property type="evidence" value="ECO:0007669"/>
    <property type="project" value="UniProtKB-KW"/>
</dbReference>
<reference evidence="8 9" key="1">
    <citation type="journal article" date="2013" name="Int. J. Syst. Evol. Microbiol.">
        <title>Ilumatobacter nonamiense sp. nov. and Ilumatobacter coccineum sp. nov., isolated from seashore sand.</title>
        <authorList>
            <person name="Matsumoto A."/>
            <person name="Kasai H."/>
            <person name="Matsuo Y."/>
            <person name="Shizuri Y."/>
            <person name="Ichikawa N."/>
            <person name="Fujita N."/>
            <person name="Omura S."/>
            <person name="Takahashi Y."/>
        </authorList>
    </citation>
    <scope>NUCLEOTIDE SEQUENCE [LARGE SCALE GENOMIC DNA]</scope>
    <source>
        <strain evidence="9">NBRC 103263 / KCTC 29153 / YM16-304</strain>
    </source>
</reference>
<keyword evidence="9" id="KW-1185">Reference proteome</keyword>
<evidence type="ECO:0000256" key="3">
    <source>
        <dbReference type="ARBA" id="ARBA00023002"/>
    </source>
</evidence>
<evidence type="ECO:0000256" key="1">
    <source>
        <dbReference type="ARBA" id="ARBA00022714"/>
    </source>
</evidence>
<dbReference type="GO" id="GO:0016705">
    <property type="term" value="F:oxidoreductase activity, acting on paired donors, with incorporation or reduction of molecular oxygen"/>
    <property type="evidence" value="ECO:0007669"/>
    <property type="project" value="UniProtKB-ARBA"/>
</dbReference>
<feature type="domain" description="Rieske" evidence="7">
    <location>
        <begin position="9"/>
        <end position="112"/>
    </location>
</feature>
<dbReference type="InterPro" id="IPR036922">
    <property type="entry name" value="Rieske_2Fe-2S_sf"/>
</dbReference>
<evidence type="ECO:0000259" key="7">
    <source>
        <dbReference type="PROSITE" id="PS51296"/>
    </source>
</evidence>
<dbReference type="PROSITE" id="PS51296">
    <property type="entry name" value="RIESKE"/>
    <property type="match status" value="1"/>
</dbReference>
<keyword evidence="1" id="KW-0001">2Fe-2S</keyword>
<sequence length="343" mass="37363">MQHLVDNTWYAIHRSSALGRRPVTVERLGRRLVVWRTRDGVHAAPAQCPHRGADLGAGKVVDGCLTCPYHGIGYTADGSVATRPAMGANDDVPADANLRTLPTVDAHGYIWVWHGDLSPLDGPEWFDVEEPTATVGDDQVWDVHYSRFMESALDFHHVPFVHGAYTPGIGRELTDVELIDDGTRLSMTAKLTNASSGRSIAVAGEVVMPCALRVRIGSTEFVAVGTPVDDDRTWVAANYHPSYTKRIPGLRVVEAWLAMFVDFKLFQRQDRSIFEGLGSAPSPLERMALMPADTGSELWIRRWREMLGGDGSDGSDRSDRPGPAPAVSGLSAGAEVDQPVAVR</sequence>
<dbReference type="PANTHER" id="PTHR21266:SF59">
    <property type="entry name" value="BLR4922 PROTEIN"/>
    <property type="match status" value="1"/>
</dbReference>
<dbReference type="SUPFAM" id="SSF55961">
    <property type="entry name" value="Bet v1-like"/>
    <property type="match status" value="1"/>
</dbReference>
<protein>
    <submittedName>
        <fullName evidence="8">Putative iron-sulfur protein</fullName>
    </submittedName>
</protein>
<dbReference type="RefSeq" id="WP_015443571.1">
    <property type="nucleotide sequence ID" value="NC_020520.1"/>
</dbReference>
<proteinExistence type="predicted"/>
<evidence type="ECO:0000313" key="8">
    <source>
        <dbReference type="EMBL" id="BAN04324.1"/>
    </source>
</evidence>
<organism evidence="8 9">
    <name type="scientific">Ilumatobacter coccineus (strain NBRC 103263 / KCTC 29153 / YM16-304)</name>
    <dbReference type="NCBI Taxonomy" id="1313172"/>
    <lineage>
        <taxon>Bacteria</taxon>
        <taxon>Bacillati</taxon>
        <taxon>Actinomycetota</taxon>
        <taxon>Acidimicrobiia</taxon>
        <taxon>Acidimicrobiales</taxon>
        <taxon>Ilumatobacteraceae</taxon>
        <taxon>Ilumatobacter</taxon>
    </lineage>
</organism>
<keyword evidence="4" id="KW-0408">Iron</keyword>
<gene>
    <name evidence="8" type="ORF">YM304_40100</name>
</gene>